<protein>
    <submittedName>
        <fullName evidence="1">Uncharacterized protein</fullName>
    </submittedName>
</protein>
<sequence length="109" mass="12178">MLIASDVSPVSQKTRSVLEGKVVYKTVALIDRTFMHILEESGTMVGVGGFVRAYMMVNELQKMNLEPTTAMYNAILAGYFHEVSLLDFVDAYSCSDFQLFLKLDDNALL</sequence>
<dbReference type="AlphaFoldDB" id="A0A396I8J2"/>
<proteinExistence type="predicted"/>
<evidence type="ECO:0000313" key="1">
    <source>
        <dbReference type="EMBL" id="RHN61926.1"/>
    </source>
</evidence>
<dbReference type="PANTHER" id="PTHR47262:SF1">
    <property type="entry name" value="OS02G0132600 PROTEIN"/>
    <property type="match status" value="1"/>
</dbReference>
<reference evidence="1" key="1">
    <citation type="journal article" date="2018" name="Nat. Plants">
        <title>Whole-genome landscape of Medicago truncatula symbiotic genes.</title>
        <authorList>
            <person name="Pecrix Y."/>
            <person name="Gamas P."/>
            <person name="Carrere S."/>
        </authorList>
    </citation>
    <scope>NUCLEOTIDE SEQUENCE</scope>
    <source>
        <tissue evidence="1">Leaves</tissue>
    </source>
</reference>
<dbReference type="Gramene" id="rna24440">
    <property type="protein sequence ID" value="RHN61926.1"/>
    <property type="gene ID" value="gene24440"/>
</dbReference>
<accession>A0A396I8J2</accession>
<gene>
    <name evidence="1" type="ORF">MtrunA17_Chr4g0041901</name>
</gene>
<comment type="caution">
    <text evidence="1">The sequence shown here is derived from an EMBL/GenBank/DDBJ whole genome shotgun (WGS) entry which is preliminary data.</text>
</comment>
<dbReference type="EMBL" id="PSQE01000004">
    <property type="protein sequence ID" value="RHN61926.1"/>
    <property type="molecule type" value="Genomic_DNA"/>
</dbReference>
<dbReference type="Proteomes" id="UP000265566">
    <property type="component" value="Chromosome 4"/>
</dbReference>
<organism evidence="1">
    <name type="scientific">Medicago truncatula</name>
    <name type="common">Barrel medic</name>
    <name type="synonym">Medicago tribuloides</name>
    <dbReference type="NCBI Taxonomy" id="3880"/>
    <lineage>
        <taxon>Eukaryota</taxon>
        <taxon>Viridiplantae</taxon>
        <taxon>Streptophyta</taxon>
        <taxon>Embryophyta</taxon>
        <taxon>Tracheophyta</taxon>
        <taxon>Spermatophyta</taxon>
        <taxon>Magnoliopsida</taxon>
        <taxon>eudicotyledons</taxon>
        <taxon>Gunneridae</taxon>
        <taxon>Pentapetalae</taxon>
        <taxon>rosids</taxon>
        <taxon>fabids</taxon>
        <taxon>Fabales</taxon>
        <taxon>Fabaceae</taxon>
        <taxon>Papilionoideae</taxon>
        <taxon>50 kb inversion clade</taxon>
        <taxon>NPAAA clade</taxon>
        <taxon>Hologalegina</taxon>
        <taxon>IRL clade</taxon>
        <taxon>Trifolieae</taxon>
        <taxon>Medicago</taxon>
    </lineage>
</organism>
<name>A0A396I8J2_MEDTR</name>
<dbReference type="PANTHER" id="PTHR47262">
    <property type="entry name" value="OS02G0132600 PROTEIN"/>
    <property type="match status" value="1"/>
</dbReference>